<dbReference type="PANTHER" id="PTHR31616">
    <property type="entry name" value="TREHALASE"/>
    <property type="match status" value="1"/>
</dbReference>
<dbReference type="InterPro" id="IPR011613">
    <property type="entry name" value="GH15-like"/>
</dbReference>
<evidence type="ECO:0000313" key="4">
    <source>
        <dbReference type="Proteomes" id="UP000249555"/>
    </source>
</evidence>
<feature type="domain" description="GH15-like" evidence="1">
    <location>
        <begin position="232"/>
        <end position="595"/>
    </location>
</feature>
<proteinExistence type="predicted"/>
<evidence type="ECO:0000313" key="3">
    <source>
        <dbReference type="EMBL" id="PZO76869.1"/>
    </source>
</evidence>
<sequence>MGELGDKPAIPIADHGAIGNLETIALVDTAGTIDYLCWPCLDSASVFARLLDDEKGGHFAVEPELPGANIVQMYLPETNILLTRWMANAASIDLVDLMPVGNDVDDAPPRLVRRLTCTRGAATIRVRCAPRFDYGAAGRKASVTINGADVSRGRFDHETGLALALHGAASLVADGCDLTAEIALREGDTVSLILSNPDDVSLDTEALDAIVEKDIAYWRTWSRQSRYRGRWRETVERSAMVLKLLTSRRHGSIAAAATFGLPEAPGGVRNWDYRATWIRDSSFTVYALLRLGFQSEAVDFLHWTMDRAQACSKGHLGVMYALDGGPIADERPLDLAGFEGASPIVVGNEAKDQTQHDIYGALLDATYLGTKYGEPIAHDSWMAICRIVDQVCETWATPDSGIWEVRGPKKHYLHSRLMSWVAVDRAVRLAQKRSLPAPLVRWSEVRTAINEDIWANFWSDDLGRFVRAIGDAPEDMAVDGALLMMPLVRFIGPTDPKWLATLEAIGEDLSDDGQVYRYKIDDGLPGREGTFVACSFWYVECLARAGRLNEARWNFEKLLAHGNHLGLFAEEIAQDGSFLGNFPQGFSHLALISAAFYLDRALDDGGPKAWA</sequence>
<organism evidence="3 4">
    <name type="scientific">Sphingomonas taxi</name>
    <dbReference type="NCBI Taxonomy" id="1549858"/>
    <lineage>
        <taxon>Bacteria</taxon>
        <taxon>Pseudomonadati</taxon>
        <taxon>Pseudomonadota</taxon>
        <taxon>Alphaproteobacteria</taxon>
        <taxon>Sphingomonadales</taxon>
        <taxon>Sphingomonadaceae</taxon>
        <taxon>Sphingomonas</taxon>
    </lineage>
</organism>
<comment type="caution">
    <text evidence="3">The sequence shown here is derived from an EMBL/GenBank/DDBJ whole genome shotgun (WGS) entry which is preliminary data.</text>
</comment>
<feature type="domain" description="Trehalase-like N-terminal" evidence="2">
    <location>
        <begin position="8"/>
        <end position="148"/>
    </location>
</feature>
<dbReference type="Proteomes" id="UP000249555">
    <property type="component" value="Unassembled WGS sequence"/>
</dbReference>
<dbReference type="GO" id="GO:0004553">
    <property type="term" value="F:hydrolase activity, hydrolyzing O-glycosyl compounds"/>
    <property type="evidence" value="ECO:0007669"/>
    <property type="project" value="TreeGrafter"/>
</dbReference>
<dbReference type="InterPro" id="IPR045582">
    <property type="entry name" value="Trehalase-like_N"/>
</dbReference>
<dbReference type="Pfam" id="PF00723">
    <property type="entry name" value="Glyco_hydro_15"/>
    <property type="match status" value="1"/>
</dbReference>
<reference evidence="3 4" key="1">
    <citation type="submission" date="2017-08" db="EMBL/GenBank/DDBJ databases">
        <title>Infants hospitalized years apart are colonized by the same room-sourced microbial strains.</title>
        <authorList>
            <person name="Brooks B."/>
            <person name="Olm M.R."/>
            <person name="Firek B.A."/>
            <person name="Baker R."/>
            <person name="Thomas B.C."/>
            <person name="Morowitz M.J."/>
            <person name="Banfield J.F."/>
        </authorList>
    </citation>
    <scope>NUCLEOTIDE SEQUENCE [LARGE SCALE GENOMIC DNA]</scope>
    <source>
        <strain evidence="3">S2_018_000_R3_119</strain>
    </source>
</reference>
<dbReference type="PANTHER" id="PTHR31616:SF0">
    <property type="entry name" value="GLUCAN 1,4-ALPHA-GLUCOSIDASE"/>
    <property type="match status" value="1"/>
</dbReference>
<dbReference type="EMBL" id="QFMX01000001">
    <property type="protein sequence ID" value="PZO76869.1"/>
    <property type="molecule type" value="Genomic_DNA"/>
</dbReference>
<name>A0A2W4ZAD6_9SPHN</name>
<dbReference type="SUPFAM" id="SSF48208">
    <property type="entry name" value="Six-hairpin glycosidases"/>
    <property type="match status" value="1"/>
</dbReference>
<dbReference type="Pfam" id="PF19291">
    <property type="entry name" value="TREH_N"/>
    <property type="match status" value="1"/>
</dbReference>
<protein>
    <submittedName>
        <fullName evidence="3">Glucoamylase</fullName>
    </submittedName>
</protein>
<dbReference type="InterPro" id="IPR008928">
    <property type="entry name" value="6-hairpin_glycosidase_sf"/>
</dbReference>
<dbReference type="InterPro" id="IPR012341">
    <property type="entry name" value="6hp_glycosidase-like_sf"/>
</dbReference>
<dbReference type="AlphaFoldDB" id="A0A2W4ZAD6"/>
<dbReference type="Gene3D" id="1.50.10.10">
    <property type="match status" value="1"/>
</dbReference>
<gene>
    <name evidence="3" type="ORF">DI640_00125</name>
</gene>
<evidence type="ECO:0000259" key="1">
    <source>
        <dbReference type="Pfam" id="PF00723"/>
    </source>
</evidence>
<accession>A0A2W4ZAD6</accession>
<dbReference type="GO" id="GO:0005975">
    <property type="term" value="P:carbohydrate metabolic process"/>
    <property type="evidence" value="ECO:0007669"/>
    <property type="project" value="InterPro"/>
</dbReference>
<evidence type="ECO:0000259" key="2">
    <source>
        <dbReference type="Pfam" id="PF19291"/>
    </source>
</evidence>